<feature type="transmembrane region" description="Helical" evidence="1">
    <location>
        <begin position="496"/>
        <end position="517"/>
    </location>
</feature>
<keyword evidence="1" id="KW-0472">Membrane</keyword>
<feature type="transmembrane region" description="Helical" evidence="1">
    <location>
        <begin position="120"/>
        <end position="144"/>
    </location>
</feature>
<reference evidence="2 3" key="1">
    <citation type="journal article" date="2019" name="Int. J. Syst. Evol. Microbiol.">
        <title>The Global Catalogue of Microorganisms (GCM) 10K type strain sequencing project: providing services to taxonomists for standard genome sequencing and annotation.</title>
        <authorList>
            <consortium name="The Broad Institute Genomics Platform"/>
            <consortium name="The Broad Institute Genome Sequencing Center for Infectious Disease"/>
            <person name="Wu L."/>
            <person name="Ma J."/>
        </authorList>
    </citation>
    <scope>NUCLEOTIDE SEQUENCE [LARGE SCALE GENOMIC DNA]</scope>
    <source>
        <strain evidence="2 3">JCM 3106</strain>
    </source>
</reference>
<feature type="transmembrane region" description="Helical" evidence="1">
    <location>
        <begin position="386"/>
        <end position="410"/>
    </location>
</feature>
<evidence type="ECO:0000256" key="1">
    <source>
        <dbReference type="SAM" id="Phobius"/>
    </source>
</evidence>
<evidence type="ECO:0000313" key="3">
    <source>
        <dbReference type="Proteomes" id="UP001499930"/>
    </source>
</evidence>
<organism evidence="2 3">
    <name type="scientific">Streptosporangium longisporum</name>
    <dbReference type="NCBI Taxonomy" id="46187"/>
    <lineage>
        <taxon>Bacteria</taxon>
        <taxon>Bacillati</taxon>
        <taxon>Actinomycetota</taxon>
        <taxon>Actinomycetes</taxon>
        <taxon>Streptosporangiales</taxon>
        <taxon>Streptosporangiaceae</taxon>
        <taxon>Streptosporangium</taxon>
    </lineage>
</organism>
<feature type="transmembrane region" description="Helical" evidence="1">
    <location>
        <begin position="20"/>
        <end position="38"/>
    </location>
</feature>
<dbReference type="RefSeq" id="WP_344886615.1">
    <property type="nucleotide sequence ID" value="NZ_BAAAWD010000001.1"/>
</dbReference>
<gene>
    <name evidence="2" type="ORF">GCM10017559_00180</name>
</gene>
<proteinExistence type="predicted"/>
<protein>
    <submittedName>
        <fullName evidence="2">Exporter of polyketide antibiotics</fullName>
    </submittedName>
</protein>
<feature type="transmembrane region" description="Helical" evidence="1">
    <location>
        <begin position="76"/>
        <end position="99"/>
    </location>
</feature>
<evidence type="ECO:0000313" key="2">
    <source>
        <dbReference type="EMBL" id="GAA2984570.1"/>
    </source>
</evidence>
<feature type="transmembrane region" description="Helical" evidence="1">
    <location>
        <begin position="422"/>
        <end position="446"/>
    </location>
</feature>
<comment type="caution">
    <text evidence="2">The sequence shown here is derived from an EMBL/GenBank/DDBJ whole genome shotgun (WGS) entry which is preliminary data.</text>
</comment>
<feature type="transmembrane region" description="Helical" evidence="1">
    <location>
        <begin position="229"/>
        <end position="250"/>
    </location>
</feature>
<keyword evidence="3" id="KW-1185">Reference proteome</keyword>
<sequence>MTGTWSLVRLILRRDRFLLPPWVMVIAVLPVVQTSGIAELYTDEAALRRFAASMGSAPAFSALYGPVLHWNAAAMGVWRAGFTPVVLALAVILTVVRHTRAEEETGRRELLGAAVLGRRAALSAALIVAGTACLAVGLIVTLSFRAYPAPGALATGLGYACVGMVFAAVAAVAAQLTESAGGARAIAISVLGLAFALRMAGDTGGTGWLSWSSPIAWGQRMRPFAGEEWWPLGLFAALVITLCALSYALAGRRDLGAGLLPPRLGPADAAPGLATPLALAWRLHRGSLAGWSAAVAFGGAVVGATAQAASGALGQNRQALEMLARLGGGAGVGQALIASVVSILGIAVSGYAIQAASRMRTEETLMRAEPLLCAAVSRRRWTASHLVFAFGGPVVVLAVLGLSAGIAYGAVTGDPGAHVPEVLGAALVQLPAVWTLSALVMALFGLLPRLLPLAWAVLAAFLVFGQVGALLDLPGALVDLSPFSHLPRLPGGEVTATPLITLVAIAAALTAAGLYGFRRRDIG</sequence>
<feature type="transmembrane region" description="Helical" evidence="1">
    <location>
        <begin position="453"/>
        <end position="476"/>
    </location>
</feature>
<keyword evidence="1" id="KW-0812">Transmembrane</keyword>
<dbReference type="EMBL" id="BAAAWD010000001">
    <property type="protein sequence ID" value="GAA2984570.1"/>
    <property type="molecule type" value="Genomic_DNA"/>
</dbReference>
<feature type="transmembrane region" description="Helical" evidence="1">
    <location>
        <begin position="288"/>
        <end position="309"/>
    </location>
</feature>
<accession>A0ABN3XPA0</accession>
<feature type="transmembrane region" description="Helical" evidence="1">
    <location>
        <begin position="329"/>
        <end position="353"/>
    </location>
</feature>
<keyword evidence="1" id="KW-1133">Transmembrane helix</keyword>
<dbReference type="Proteomes" id="UP001499930">
    <property type="component" value="Unassembled WGS sequence"/>
</dbReference>
<feature type="transmembrane region" description="Helical" evidence="1">
    <location>
        <begin position="186"/>
        <end position="209"/>
    </location>
</feature>
<name>A0ABN3XPA0_9ACTN</name>
<feature type="transmembrane region" description="Helical" evidence="1">
    <location>
        <begin position="156"/>
        <end position="174"/>
    </location>
</feature>